<dbReference type="SUPFAM" id="SSF52980">
    <property type="entry name" value="Restriction endonuclease-like"/>
    <property type="match status" value="1"/>
</dbReference>
<feature type="domain" description="Putative restriction endonuclease" evidence="1">
    <location>
        <begin position="46"/>
        <end position="196"/>
    </location>
</feature>
<dbReference type="EMBL" id="QBMN01000148">
    <property type="protein sequence ID" value="PZO36200.1"/>
    <property type="molecule type" value="Genomic_DNA"/>
</dbReference>
<protein>
    <recommendedName>
        <fullName evidence="1">Putative restriction endonuclease domain-containing protein</fullName>
    </recommendedName>
</protein>
<dbReference type="PANTHER" id="PTHR33352:SF3">
    <property type="entry name" value="SLR1612 PROTEIN"/>
    <property type="match status" value="1"/>
</dbReference>
<dbReference type="PANTHER" id="PTHR33352">
    <property type="entry name" value="SLR1095 PROTEIN"/>
    <property type="match status" value="1"/>
</dbReference>
<dbReference type="CDD" id="cd06260">
    <property type="entry name" value="DUF820-like"/>
    <property type="match status" value="1"/>
</dbReference>
<dbReference type="Gene3D" id="3.90.1570.10">
    <property type="entry name" value="tt1808, chain A"/>
    <property type="match status" value="1"/>
</dbReference>
<proteinExistence type="predicted"/>
<dbReference type="InterPro" id="IPR012296">
    <property type="entry name" value="Nuclease_put_TT1808"/>
</dbReference>
<dbReference type="Proteomes" id="UP000249081">
    <property type="component" value="Unassembled WGS sequence"/>
</dbReference>
<dbReference type="AlphaFoldDB" id="A0A2W4VW49"/>
<dbReference type="Pfam" id="PF05685">
    <property type="entry name" value="Uma2"/>
    <property type="match status" value="1"/>
</dbReference>
<dbReference type="InterPro" id="IPR011335">
    <property type="entry name" value="Restrct_endonuc-II-like"/>
</dbReference>
<organism evidence="2 3">
    <name type="scientific">Shackletoniella antarctica</name>
    <dbReference type="NCBI Taxonomy" id="268115"/>
    <lineage>
        <taxon>Bacteria</taxon>
        <taxon>Bacillati</taxon>
        <taxon>Cyanobacteriota</taxon>
        <taxon>Cyanophyceae</taxon>
        <taxon>Oculatellales</taxon>
        <taxon>Oculatellaceae</taxon>
        <taxon>Shackletoniella</taxon>
    </lineage>
</organism>
<sequence length="249" mass="28435">MSPSTPASQVTDTPLAQHGTVPADVDLAEANGVACPPCDLSSDEPPLESYQHLQQLLLLLKCLDWLWQDRSDYFAAGNLTVYYSARKLKSEDFRGPDFFVVLNTEKRPRKSWTVWAEGGKYPNVIVELLSDSTAKTDRTLKKQIYQDIFRTPDYFWFDPHSLEFEGFHLLDGTYQPIDPTEQGWRWSEQLGLYLGIHQEQLRFFTAAGELVPTPEESAIAERQRADAERQQNERLTAKLRELGIDPAEI</sequence>
<evidence type="ECO:0000259" key="1">
    <source>
        <dbReference type="Pfam" id="PF05685"/>
    </source>
</evidence>
<evidence type="ECO:0000313" key="2">
    <source>
        <dbReference type="EMBL" id="PZO36200.1"/>
    </source>
</evidence>
<dbReference type="InterPro" id="IPR008538">
    <property type="entry name" value="Uma2"/>
</dbReference>
<evidence type="ECO:0000313" key="3">
    <source>
        <dbReference type="Proteomes" id="UP000249081"/>
    </source>
</evidence>
<reference evidence="2 3" key="2">
    <citation type="submission" date="2018-06" db="EMBL/GenBank/DDBJ databases">
        <title>Metagenomic assembly of (sub)arctic Cyanobacteria and their associated microbiome from non-axenic cultures.</title>
        <authorList>
            <person name="Baurain D."/>
        </authorList>
    </citation>
    <scope>NUCLEOTIDE SEQUENCE [LARGE SCALE GENOMIC DNA]</scope>
    <source>
        <strain evidence="2">ULC041bin1</strain>
    </source>
</reference>
<name>A0A2W4VW49_9CYAN</name>
<accession>A0A2W4VW49</accession>
<reference evidence="3" key="1">
    <citation type="submission" date="2018-04" db="EMBL/GenBank/DDBJ databases">
        <authorList>
            <person name="Cornet L."/>
        </authorList>
    </citation>
    <scope>NUCLEOTIDE SEQUENCE [LARGE SCALE GENOMIC DNA]</scope>
</reference>
<gene>
    <name evidence="2" type="ORF">DCF17_17590</name>
</gene>
<comment type="caution">
    <text evidence="2">The sequence shown here is derived from an EMBL/GenBank/DDBJ whole genome shotgun (WGS) entry which is preliminary data.</text>
</comment>